<name>A0A6J8DSL9_MYTCO</name>
<evidence type="ECO:0000313" key="1">
    <source>
        <dbReference type="EMBL" id="CAC5410234.1"/>
    </source>
</evidence>
<dbReference type="EMBL" id="CACVKT020007754">
    <property type="protein sequence ID" value="CAC5410234.1"/>
    <property type="molecule type" value="Genomic_DNA"/>
</dbReference>
<dbReference type="AlphaFoldDB" id="A0A6J8DSL9"/>
<proteinExistence type="predicted"/>
<organism evidence="1 2">
    <name type="scientific">Mytilus coruscus</name>
    <name type="common">Sea mussel</name>
    <dbReference type="NCBI Taxonomy" id="42192"/>
    <lineage>
        <taxon>Eukaryota</taxon>
        <taxon>Metazoa</taxon>
        <taxon>Spiralia</taxon>
        <taxon>Lophotrochozoa</taxon>
        <taxon>Mollusca</taxon>
        <taxon>Bivalvia</taxon>
        <taxon>Autobranchia</taxon>
        <taxon>Pteriomorphia</taxon>
        <taxon>Mytilida</taxon>
        <taxon>Mytiloidea</taxon>
        <taxon>Mytilidae</taxon>
        <taxon>Mytilinae</taxon>
        <taxon>Mytilus</taxon>
    </lineage>
</organism>
<keyword evidence="2" id="KW-1185">Reference proteome</keyword>
<dbReference type="OrthoDB" id="6126597at2759"/>
<dbReference type="SUPFAM" id="SSF101898">
    <property type="entry name" value="NHL repeat"/>
    <property type="match status" value="1"/>
</dbReference>
<dbReference type="Gene3D" id="2.120.10.30">
    <property type="entry name" value="TolB, C-terminal domain"/>
    <property type="match status" value="1"/>
</dbReference>
<accession>A0A6J8DSL9</accession>
<reference evidence="1 2" key="1">
    <citation type="submission" date="2020-06" db="EMBL/GenBank/DDBJ databases">
        <authorList>
            <person name="Li R."/>
            <person name="Bekaert M."/>
        </authorList>
    </citation>
    <scope>NUCLEOTIDE SEQUENCE [LARGE SCALE GENOMIC DNA]</scope>
    <source>
        <strain evidence="2">wild</strain>
    </source>
</reference>
<gene>
    <name evidence="1" type="ORF">MCOR_43436</name>
</gene>
<dbReference type="InterPro" id="IPR011042">
    <property type="entry name" value="6-blade_b-propeller_TolB-like"/>
</dbReference>
<dbReference type="Proteomes" id="UP000507470">
    <property type="component" value="Unassembled WGS sequence"/>
</dbReference>
<sequence>MSASFIPKSVDNVHATLLQKIKIPKGKSNKYNITSCAIFSNGKVIFADCDNNMRLVILNTDGSFNYEFPFSKLRPYSVACIDDMTIAFSVWNSSEIYLYDIKSKIMKNSIKTNNICFGVAHRDGILYYCSKDSVAQIKDGISSTIVNLGYALRGWRNIASFGEFIYLTNNTNNSVLCFNVQGRKLWEYKDDEIIRSPSGIAVDKYGIVYVALKEKQCIVALSPDGKQVMDFLSCKECIENPLKLVYDNKRDLLLVASYDGNCAVFEIRQT</sequence>
<protein>
    <submittedName>
        <fullName evidence="1">Uncharacterized protein</fullName>
    </submittedName>
</protein>
<evidence type="ECO:0000313" key="2">
    <source>
        <dbReference type="Proteomes" id="UP000507470"/>
    </source>
</evidence>